<feature type="compositionally biased region" description="Polar residues" evidence="5">
    <location>
        <begin position="1"/>
        <end position="14"/>
    </location>
</feature>
<accession>A0A443SJN7</accession>
<dbReference type="STRING" id="299467.A0A443SJN7"/>
<gene>
    <name evidence="7" type="ORF">B4U80_03739</name>
</gene>
<keyword evidence="7" id="KW-0547">Nucleotide-binding</keyword>
<keyword evidence="7" id="KW-0067">ATP-binding</keyword>
<dbReference type="SUPFAM" id="SSF54928">
    <property type="entry name" value="RNA-binding domain, RBD"/>
    <property type="match status" value="1"/>
</dbReference>
<dbReference type="EMBL" id="NCKV01001810">
    <property type="protein sequence ID" value="RWS27731.1"/>
    <property type="molecule type" value="Genomic_DNA"/>
</dbReference>
<dbReference type="GO" id="GO:0005654">
    <property type="term" value="C:nucleoplasm"/>
    <property type="evidence" value="ECO:0007669"/>
    <property type="project" value="UniProtKB-SubCell"/>
</dbReference>
<dbReference type="GO" id="GO:0003727">
    <property type="term" value="F:single-stranded RNA binding"/>
    <property type="evidence" value="ECO:0007669"/>
    <property type="project" value="TreeGrafter"/>
</dbReference>
<comment type="caution">
    <text evidence="7">The sequence shown here is derived from an EMBL/GenBank/DDBJ whole genome shotgun (WGS) entry which is preliminary data.</text>
</comment>
<evidence type="ECO:0000256" key="3">
    <source>
        <dbReference type="ARBA" id="ARBA00023242"/>
    </source>
</evidence>
<evidence type="ECO:0000256" key="5">
    <source>
        <dbReference type="SAM" id="MobiDB-lite"/>
    </source>
</evidence>
<dbReference type="GO" id="GO:0000381">
    <property type="term" value="P:regulation of alternative mRNA splicing, via spliceosome"/>
    <property type="evidence" value="ECO:0007669"/>
    <property type="project" value="TreeGrafter"/>
</dbReference>
<proteinExistence type="predicted"/>
<feature type="region of interest" description="Disordered" evidence="5">
    <location>
        <begin position="206"/>
        <end position="243"/>
    </location>
</feature>
<dbReference type="PANTHER" id="PTHR13798:SF11">
    <property type="entry name" value="RNA-BINDING PROTEIN 7-RELATED"/>
    <property type="match status" value="1"/>
</dbReference>
<dbReference type="InterPro" id="IPR035979">
    <property type="entry name" value="RBD_domain_sf"/>
</dbReference>
<protein>
    <submittedName>
        <fullName evidence="7">ATP-binding protein involved in chromosome partitioning-like protein</fullName>
    </submittedName>
</protein>
<dbReference type="InterPro" id="IPR052285">
    <property type="entry name" value="NEXT_complex_subunit"/>
</dbReference>
<keyword evidence="2 4" id="KW-0694">RNA-binding</keyword>
<dbReference type="Gene3D" id="3.30.70.330">
    <property type="match status" value="1"/>
</dbReference>
<feature type="compositionally biased region" description="Polar residues" evidence="5">
    <location>
        <begin position="206"/>
        <end position="215"/>
    </location>
</feature>
<evidence type="ECO:0000313" key="7">
    <source>
        <dbReference type="EMBL" id="RWS27731.1"/>
    </source>
</evidence>
<comment type="subcellular location">
    <subcellularLocation>
        <location evidence="1">Nucleus</location>
        <location evidence="1">Nucleoplasm</location>
    </subcellularLocation>
</comment>
<keyword evidence="8" id="KW-1185">Reference proteome</keyword>
<feature type="compositionally biased region" description="Basic and acidic residues" evidence="5">
    <location>
        <begin position="226"/>
        <end position="235"/>
    </location>
</feature>
<dbReference type="Proteomes" id="UP000288716">
    <property type="component" value="Unassembled WGS sequence"/>
</dbReference>
<evidence type="ECO:0000313" key="8">
    <source>
        <dbReference type="Proteomes" id="UP000288716"/>
    </source>
</evidence>
<evidence type="ECO:0000256" key="2">
    <source>
        <dbReference type="ARBA" id="ARBA00022884"/>
    </source>
</evidence>
<name>A0A443SJN7_9ACAR</name>
<dbReference type="Pfam" id="PF00076">
    <property type="entry name" value="RRM_1"/>
    <property type="match status" value="1"/>
</dbReference>
<evidence type="ECO:0000256" key="4">
    <source>
        <dbReference type="PROSITE-ProRule" id="PRU00176"/>
    </source>
</evidence>
<dbReference type="SMART" id="SM00360">
    <property type="entry name" value="RRM"/>
    <property type="match status" value="1"/>
</dbReference>
<dbReference type="InterPro" id="IPR000504">
    <property type="entry name" value="RRM_dom"/>
</dbReference>
<dbReference type="InterPro" id="IPR012677">
    <property type="entry name" value="Nucleotide-bd_a/b_plait_sf"/>
</dbReference>
<sequence>MSNTRPVSDTSNGAPQPLRGASIDLQERTLKVTNIDSNVSKELLHELFSQAGPVVNVVHKPEFAFVEFEDAESVGYAMALMQGVALNGSELQMQPKLNRPEYYRYLNTLKQYESTIACNPHEWWQRFGSPDRPIPPDLCRGIVCPMPPSPIQQQVHPFRHHFQPHNYMPQPVSVPHHLYQYNMPPPKDSYKQSRYSLPNEHHFNRNYINGNSVNGRYTDRYSPYRRPMDNRHGDRNNLQQQFYERDYRDTDWRHRRSN</sequence>
<evidence type="ECO:0000256" key="1">
    <source>
        <dbReference type="ARBA" id="ARBA00004642"/>
    </source>
</evidence>
<dbReference type="AlphaFoldDB" id="A0A443SJN7"/>
<organism evidence="7 8">
    <name type="scientific">Leptotrombidium deliense</name>
    <dbReference type="NCBI Taxonomy" id="299467"/>
    <lineage>
        <taxon>Eukaryota</taxon>
        <taxon>Metazoa</taxon>
        <taxon>Ecdysozoa</taxon>
        <taxon>Arthropoda</taxon>
        <taxon>Chelicerata</taxon>
        <taxon>Arachnida</taxon>
        <taxon>Acari</taxon>
        <taxon>Acariformes</taxon>
        <taxon>Trombidiformes</taxon>
        <taxon>Prostigmata</taxon>
        <taxon>Anystina</taxon>
        <taxon>Parasitengona</taxon>
        <taxon>Trombiculoidea</taxon>
        <taxon>Trombiculidae</taxon>
        <taxon>Leptotrombidium</taxon>
    </lineage>
</organism>
<feature type="domain" description="RRM" evidence="6">
    <location>
        <begin position="28"/>
        <end position="98"/>
    </location>
</feature>
<dbReference type="OrthoDB" id="407442at2759"/>
<dbReference type="GO" id="GO:0005524">
    <property type="term" value="F:ATP binding"/>
    <property type="evidence" value="ECO:0007669"/>
    <property type="project" value="UniProtKB-KW"/>
</dbReference>
<dbReference type="PROSITE" id="PS50102">
    <property type="entry name" value="RRM"/>
    <property type="match status" value="1"/>
</dbReference>
<dbReference type="PANTHER" id="PTHR13798">
    <property type="entry name" value="RNA BINDING MOTIF RBM PROTEIN -RELATED"/>
    <property type="match status" value="1"/>
</dbReference>
<feature type="region of interest" description="Disordered" evidence="5">
    <location>
        <begin position="1"/>
        <end position="23"/>
    </location>
</feature>
<dbReference type="VEuPathDB" id="VectorBase:LDEU004308"/>
<keyword evidence="3" id="KW-0539">Nucleus</keyword>
<evidence type="ECO:0000259" key="6">
    <source>
        <dbReference type="PROSITE" id="PS50102"/>
    </source>
</evidence>
<reference evidence="7 8" key="1">
    <citation type="journal article" date="2018" name="Gigascience">
        <title>Genomes of trombidid mites reveal novel predicted allergens and laterally-transferred genes associated with secondary metabolism.</title>
        <authorList>
            <person name="Dong X."/>
            <person name="Chaisiri K."/>
            <person name="Xia D."/>
            <person name="Armstrong S.D."/>
            <person name="Fang Y."/>
            <person name="Donnelly M.J."/>
            <person name="Kadowaki T."/>
            <person name="McGarry J.W."/>
            <person name="Darby A.C."/>
            <person name="Makepeace B.L."/>
        </authorList>
    </citation>
    <scope>NUCLEOTIDE SEQUENCE [LARGE SCALE GENOMIC DNA]</scope>
    <source>
        <strain evidence="7">UoL-UT</strain>
    </source>
</reference>